<proteinExistence type="inferred from homology"/>
<accession>A0ABV6MCX6</accession>
<comment type="cofactor">
    <cofactor evidence="1 12">
        <name>FMN</name>
        <dbReference type="ChEBI" id="CHEBI:58210"/>
    </cofactor>
</comment>
<dbReference type="InterPro" id="IPR035587">
    <property type="entry name" value="DUS-like_FMN-bd"/>
</dbReference>
<comment type="caution">
    <text evidence="14">The sequence shown here is derived from an EMBL/GenBank/DDBJ whole genome shotgun (WGS) entry which is preliminary data.</text>
</comment>
<evidence type="ECO:0000259" key="13">
    <source>
        <dbReference type="Pfam" id="PF01207"/>
    </source>
</evidence>
<evidence type="ECO:0000313" key="15">
    <source>
        <dbReference type="Proteomes" id="UP001589867"/>
    </source>
</evidence>
<evidence type="ECO:0000256" key="7">
    <source>
        <dbReference type="ARBA" id="ARBA00022857"/>
    </source>
</evidence>
<comment type="catalytic activity">
    <reaction evidence="11">
        <text>a 5,6-dihydrouridine in tRNA + NAD(+) = a uridine in tRNA + NADH + H(+)</text>
        <dbReference type="Rhea" id="RHEA:54452"/>
        <dbReference type="Rhea" id="RHEA-COMP:13339"/>
        <dbReference type="Rhea" id="RHEA-COMP:13887"/>
        <dbReference type="ChEBI" id="CHEBI:15378"/>
        <dbReference type="ChEBI" id="CHEBI:57540"/>
        <dbReference type="ChEBI" id="CHEBI:57945"/>
        <dbReference type="ChEBI" id="CHEBI:65315"/>
        <dbReference type="ChEBI" id="CHEBI:74443"/>
    </reaction>
</comment>
<evidence type="ECO:0000313" key="14">
    <source>
        <dbReference type="EMBL" id="MFC0532585.1"/>
    </source>
</evidence>
<keyword evidence="5 12" id="KW-0288">FMN</keyword>
<keyword evidence="3" id="KW-0820">tRNA-binding</keyword>
<dbReference type="NCBIfam" id="TIGR00737">
    <property type="entry name" value="nifR3_yhdG"/>
    <property type="match status" value="1"/>
</dbReference>
<dbReference type="EC" id="1.3.1.-" evidence="12"/>
<keyword evidence="15" id="KW-1185">Reference proteome</keyword>
<dbReference type="InterPro" id="IPR001269">
    <property type="entry name" value="DUS_fam"/>
</dbReference>
<dbReference type="InterPro" id="IPR018517">
    <property type="entry name" value="tRNA_hU_synthase_CS"/>
</dbReference>
<dbReference type="Gene3D" id="3.20.20.70">
    <property type="entry name" value="Aldolase class I"/>
    <property type="match status" value="1"/>
</dbReference>
<gene>
    <name evidence="14" type="primary">dusB</name>
    <name evidence="14" type="ORF">ACFFIA_33680</name>
</gene>
<dbReference type="PROSITE" id="PS01136">
    <property type="entry name" value="UPF0034"/>
    <property type="match status" value="1"/>
</dbReference>
<keyword evidence="8" id="KW-0694">RNA-binding</keyword>
<evidence type="ECO:0000256" key="5">
    <source>
        <dbReference type="ARBA" id="ARBA00022643"/>
    </source>
</evidence>
<keyword evidence="9 12" id="KW-0560">Oxidoreductase</keyword>
<dbReference type="Proteomes" id="UP001589867">
    <property type="component" value="Unassembled WGS sequence"/>
</dbReference>
<dbReference type="CDD" id="cd02801">
    <property type="entry name" value="DUS_like_FMN"/>
    <property type="match status" value="1"/>
</dbReference>
<dbReference type="PIRSF" id="PIRSF006621">
    <property type="entry name" value="Dus"/>
    <property type="match status" value="1"/>
</dbReference>
<dbReference type="EMBL" id="JBHLUH010000073">
    <property type="protein sequence ID" value="MFC0532585.1"/>
    <property type="molecule type" value="Genomic_DNA"/>
</dbReference>
<evidence type="ECO:0000256" key="10">
    <source>
        <dbReference type="ARBA" id="ARBA00048205"/>
    </source>
</evidence>
<dbReference type="PANTHER" id="PTHR45846:SF1">
    <property type="entry name" value="TRNA-DIHYDROURIDINE(47) SYNTHASE [NAD(P)(+)]-LIKE"/>
    <property type="match status" value="1"/>
</dbReference>
<evidence type="ECO:0000256" key="11">
    <source>
        <dbReference type="ARBA" id="ARBA00048802"/>
    </source>
</evidence>
<name>A0ABV6MCX6_9ACTN</name>
<evidence type="ECO:0000256" key="6">
    <source>
        <dbReference type="ARBA" id="ARBA00022694"/>
    </source>
</evidence>
<feature type="domain" description="DUS-like FMN-binding" evidence="13">
    <location>
        <begin position="29"/>
        <end position="327"/>
    </location>
</feature>
<comment type="function">
    <text evidence="2 12">Catalyzes the synthesis of 5,6-dihydrouridine (D), a modified base found in the D-loop of most tRNAs, via the reduction of the C5-C6 double bond in target uridines.</text>
</comment>
<dbReference type="InterPro" id="IPR004652">
    <property type="entry name" value="DusB-like"/>
</dbReference>
<dbReference type="RefSeq" id="WP_377258916.1">
    <property type="nucleotide sequence ID" value="NZ_JBHLUH010000073.1"/>
</dbReference>
<dbReference type="Pfam" id="PF01207">
    <property type="entry name" value="Dus"/>
    <property type="match status" value="1"/>
</dbReference>
<evidence type="ECO:0000256" key="8">
    <source>
        <dbReference type="ARBA" id="ARBA00022884"/>
    </source>
</evidence>
<keyword evidence="7" id="KW-0521">NADP</keyword>
<evidence type="ECO:0000256" key="2">
    <source>
        <dbReference type="ARBA" id="ARBA00002790"/>
    </source>
</evidence>
<evidence type="ECO:0000256" key="1">
    <source>
        <dbReference type="ARBA" id="ARBA00001917"/>
    </source>
</evidence>
<dbReference type="Gene3D" id="1.10.1200.80">
    <property type="entry name" value="Putative flavin oxidoreducatase, domain 2"/>
    <property type="match status" value="1"/>
</dbReference>
<evidence type="ECO:0000256" key="12">
    <source>
        <dbReference type="PIRNR" id="PIRNR006621"/>
    </source>
</evidence>
<evidence type="ECO:0000256" key="3">
    <source>
        <dbReference type="ARBA" id="ARBA00022555"/>
    </source>
</evidence>
<reference evidence="14 15" key="1">
    <citation type="submission" date="2024-09" db="EMBL/GenBank/DDBJ databases">
        <authorList>
            <person name="Sun Q."/>
            <person name="Mori K."/>
        </authorList>
    </citation>
    <scope>NUCLEOTIDE SEQUENCE [LARGE SCALE GENOMIC DNA]</scope>
    <source>
        <strain evidence="14 15">TBRC 3947</strain>
    </source>
</reference>
<dbReference type="GO" id="GO:0016491">
    <property type="term" value="F:oxidoreductase activity"/>
    <property type="evidence" value="ECO:0007669"/>
    <property type="project" value="UniProtKB-KW"/>
</dbReference>
<keyword evidence="4 12" id="KW-0285">Flavoprotein</keyword>
<sequence>MWSPPQTTLVAVSGTLMLGRHGIDPPVVLAPMAGITNVAFRQLCREYGAGLYVCEMITTVALHHRNPKTERLIQFGANEYPRSMQLYGVDPEITAKAVRRVVDEGLADHIDLNFGCSVKKITSKGGGSAIPWKRRLFGAIVRAAVDNAAGLPVTVKMRKGIDDDHLTYIEAGLIAQEAGVAWVALHARTAAQRYSGAADWAAIAALKRALDIPVLGNGDIWEADDALRMVAETGCDGVVVGRGCLGRPWLFADLAAGFAGRPERVLPPLGDVARIMRRHAELLVDWWGAEREAVTDFRKHVAWYLKGFPVGAELRRAMAMSSSLAELDDLLGKLDGDTPFPTDILGQPRGRTNAPAKVVLPYGWLADRDSESVPDDAEHDDSGG</sequence>
<protein>
    <recommendedName>
        <fullName evidence="12">tRNA-dihydrouridine synthase</fullName>
        <ecNumber evidence="12">1.3.1.-</ecNumber>
    </recommendedName>
</protein>
<comment type="catalytic activity">
    <reaction evidence="10">
        <text>a 5,6-dihydrouridine in tRNA + NADP(+) = a uridine in tRNA + NADPH + H(+)</text>
        <dbReference type="Rhea" id="RHEA:23624"/>
        <dbReference type="Rhea" id="RHEA-COMP:13339"/>
        <dbReference type="Rhea" id="RHEA-COMP:13887"/>
        <dbReference type="ChEBI" id="CHEBI:15378"/>
        <dbReference type="ChEBI" id="CHEBI:57783"/>
        <dbReference type="ChEBI" id="CHEBI:58349"/>
        <dbReference type="ChEBI" id="CHEBI:65315"/>
        <dbReference type="ChEBI" id="CHEBI:74443"/>
    </reaction>
</comment>
<evidence type="ECO:0000256" key="9">
    <source>
        <dbReference type="ARBA" id="ARBA00023002"/>
    </source>
</evidence>
<dbReference type="PANTHER" id="PTHR45846">
    <property type="entry name" value="TRNA-DIHYDROURIDINE(47) SYNTHASE [NAD(P)(+)]-LIKE"/>
    <property type="match status" value="1"/>
</dbReference>
<keyword evidence="6 12" id="KW-0819">tRNA processing</keyword>
<dbReference type="InterPro" id="IPR024036">
    <property type="entry name" value="tRNA-dHydroUridine_Synthase_C"/>
</dbReference>
<evidence type="ECO:0000256" key="4">
    <source>
        <dbReference type="ARBA" id="ARBA00022630"/>
    </source>
</evidence>
<organism evidence="14 15">
    <name type="scientific">Phytohabitans kaempferiae</name>
    <dbReference type="NCBI Taxonomy" id="1620943"/>
    <lineage>
        <taxon>Bacteria</taxon>
        <taxon>Bacillati</taxon>
        <taxon>Actinomycetota</taxon>
        <taxon>Actinomycetes</taxon>
        <taxon>Micromonosporales</taxon>
        <taxon>Micromonosporaceae</taxon>
    </lineage>
</organism>
<dbReference type="SUPFAM" id="SSF51395">
    <property type="entry name" value="FMN-linked oxidoreductases"/>
    <property type="match status" value="1"/>
</dbReference>
<dbReference type="InterPro" id="IPR013785">
    <property type="entry name" value="Aldolase_TIM"/>
</dbReference>
<comment type="similarity">
    <text evidence="12">Belongs to the dus family.</text>
</comment>